<dbReference type="SUPFAM" id="SSF51206">
    <property type="entry name" value="cAMP-binding domain-like"/>
    <property type="match status" value="1"/>
</dbReference>
<dbReference type="AlphaFoldDB" id="A0A915YK52"/>
<accession>A0A915YK52</accession>
<dbReference type="EMBL" id="AP026867">
    <property type="protein sequence ID" value="BDS14717.1"/>
    <property type="molecule type" value="Genomic_DNA"/>
</dbReference>
<evidence type="ECO:0000313" key="2">
    <source>
        <dbReference type="EMBL" id="BDS14717.1"/>
    </source>
</evidence>
<gene>
    <name evidence="2" type="ORF">AsAng_0054980</name>
</gene>
<dbReference type="InterPro" id="IPR014710">
    <property type="entry name" value="RmlC-like_jellyroll"/>
</dbReference>
<evidence type="ECO:0000313" key="3">
    <source>
        <dbReference type="Proteomes" id="UP001060919"/>
    </source>
</evidence>
<name>A0A915YK52_9BACT</name>
<dbReference type="Gene3D" id="2.60.120.10">
    <property type="entry name" value="Jelly Rolls"/>
    <property type="match status" value="1"/>
</dbReference>
<sequence>MPYYAVLCNETINRMKKTLHKIGEIYAPLSIECQQEFIANVTVRTIKKGEIVVREGQFSDRAYLIIQGCSRAYYLKKGKDISDWFAFENEFMCSIVSFFSEEPSPHYVEFVEESIVIEISRDTINKLSNQYHDFERLISKVVTKTMLGLRERISSILFNKAEERYRQLLKIRPDITNRVPLMHIASYLGITLETLSRIRSPKKRI</sequence>
<dbReference type="InterPro" id="IPR000595">
    <property type="entry name" value="cNMP-bd_dom"/>
</dbReference>
<dbReference type="Proteomes" id="UP001060919">
    <property type="component" value="Chromosome"/>
</dbReference>
<dbReference type="Pfam" id="PF00027">
    <property type="entry name" value="cNMP_binding"/>
    <property type="match status" value="1"/>
</dbReference>
<keyword evidence="3" id="KW-1185">Reference proteome</keyword>
<dbReference type="CDD" id="cd00038">
    <property type="entry name" value="CAP_ED"/>
    <property type="match status" value="1"/>
</dbReference>
<dbReference type="PROSITE" id="PS50042">
    <property type="entry name" value="CNMP_BINDING_3"/>
    <property type="match status" value="1"/>
</dbReference>
<dbReference type="KEGG" id="aup:AsAng_0054980"/>
<protein>
    <submittedName>
        <fullName evidence="2">Crp/Fnr family transcriptional regulator</fullName>
    </submittedName>
</protein>
<dbReference type="InterPro" id="IPR018490">
    <property type="entry name" value="cNMP-bd_dom_sf"/>
</dbReference>
<reference evidence="2" key="1">
    <citation type="submission" date="2022-09" db="EMBL/GenBank/DDBJ databases">
        <title>Aureispira anguillicida sp. nov., isolated from Leptocephalus of Japanese eel Anguilla japonica.</title>
        <authorList>
            <person name="Yuasa K."/>
            <person name="Mekata T."/>
            <person name="Ikunari K."/>
        </authorList>
    </citation>
    <scope>NUCLEOTIDE SEQUENCE</scope>
    <source>
        <strain evidence="2">EL160426</strain>
    </source>
</reference>
<feature type="domain" description="Cyclic nucleotide-binding" evidence="1">
    <location>
        <begin position="25"/>
        <end position="127"/>
    </location>
</feature>
<proteinExistence type="predicted"/>
<organism evidence="2 3">
    <name type="scientific">Aureispira anguillae</name>
    <dbReference type="NCBI Taxonomy" id="2864201"/>
    <lineage>
        <taxon>Bacteria</taxon>
        <taxon>Pseudomonadati</taxon>
        <taxon>Bacteroidota</taxon>
        <taxon>Saprospiria</taxon>
        <taxon>Saprospirales</taxon>
        <taxon>Saprospiraceae</taxon>
        <taxon>Aureispira</taxon>
    </lineage>
</organism>
<evidence type="ECO:0000259" key="1">
    <source>
        <dbReference type="PROSITE" id="PS50042"/>
    </source>
</evidence>